<evidence type="ECO:0000313" key="2">
    <source>
        <dbReference type="Proteomes" id="UP000761380"/>
    </source>
</evidence>
<name>A0A927WUX9_SELRU</name>
<dbReference type="Proteomes" id="UP000761380">
    <property type="component" value="Unassembled WGS sequence"/>
</dbReference>
<accession>A0A927WUX9</accession>
<dbReference type="InterPro" id="IPR036390">
    <property type="entry name" value="WH_DNA-bd_sf"/>
</dbReference>
<dbReference type="AlphaFoldDB" id="A0A927WUX9"/>
<gene>
    <name evidence="1" type="ORF">E7201_08640</name>
</gene>
<sequence>MIRGNGRVVMVHVEMAAQIGRMESMLLAQIDYWLERSGHFVDGHFWVYNTLEEWARQLGVSGSAIKRAAQSLEKQGLILRRHLARAPYDRTLSYTICYERLREMGFSAGRRSLSARESADPWDRPFTAVCGVDEGF</sequence>
<dbReference type="SUPFAM" id="SSF46785">
    <property type="entry name" value="Winged helix' DNA-binding domain"/>
    <property type="match status" value="1"/>
</dbReference>
<dbReference type="EMBL" id="SVBY01000063">
    <property type="protein sequence ID" value="MBE6093213.1"/>
    <property type="molecule type" value="Genomic_DNA"/>
</dbReference>
<reference evidence="1" key="1">
    <citation type="submission" date="2019-04" db="EMBL/GenBank/DDBJ databases">
        <title>Evolution of Biomass-Degrading Anaerobic Consortia Revealed by Metagenomics.</title>
        <authorList>
            <person name="Peng X."/>
        </authorList>
    </citation>
    <scope>NUCLEOTIDE SEQUENCE</scope>
    <source>
        <strain evidence="1">SIG240</strain>
    </source>
</reference>
<evidence type="ECO:0008006" key="3">
    <source>
        <dbReference type="Google" id="ProtNLM"/>
    </source>
</evidence>
<proteinExistence type="predicted"/>
<evidence type="ECO:0000313" key="1">
    <source>
        <dbReference type="EMBL" id="MBE6093213.1"/>
    </source>
</evidence>
<comment type="caution">
    <text evidence="1">The sequence shown here is derived from an EMBL/GenBank/DDBJ whole genome shotgun (WGS) entry which is preliminary data.</text>
</comment>
<protein>
    <recommendedName>
        <fullName evidence="3">Helix-turn-helix domain-containing protein</fullName>
    </recommendedName>
</protein>
<organism evidence="1 2">
    <name type="scientific">Selenomonas ruminantium</name>
    <dbReference type="NCBI Taxonomy" id="971"/>
    <lineage>
        <taxon>Bacteria</taxon>
        <taxon>Bacillati</taxon>
        <taxon>Bacillota</taxon>
        <taxon>Negativicutes</taxon>
        <taxon>Selenomonadales</taxon>
        <taxon>Selenomonadaceae</taxon>
        <taxon>Selenomonas</taxon>
    </lineage>
</organism>